<accession>A0ABT0E931</accession>
<dbReference type="RefSeq" id="WP_246952694.1">
    <property type="nucleotide sequence ID" value="NZ_JALKII010000007.1"/>
</dbReference>
<keyword evidence="1" id="KW-1133">Transmembrane helix</keyword>
<evidence type="ECO:0000313" key="2">
    <source>
        <dbReference type="EMBL" id="MCK0538248.1"/>
    </source>
</evidence>
<keyword evidence="1" id="KW-0472">Membrane</keyword>
<proteinExistence type="predicted"/>
<sequence>MNLPSSLATDRGLNTLQFAARALFAMLATLYFAALPALHLPVPKAVPATMLVIYLLLHTLLMARSFTGAIHAASVLDLLALGVLLLLDPAEPPPTLALIIVAVLSTGLLGGLRRFLYMLAGAVVILAVVLPLRQEPGALPLSPSTLFLLAVMLTCALYFGLLLYRNMVLTRRAEAATWQDPETGLLSRTALAHTAGWLQPLHERLSSPLTAILLRPHDPAQLPALANSFAQRLRRSDIGARADEHCLVLLLPDTDVGHGERVLTALRAIAPPFTAVMAPVPRETSLDLVLDHLTATFQRGAQEEARELIHAPPLRL</sequence>
<keyword evidence="3" id="KW-1185">Reference proteome</keyword>
<organism evidence="2 3">
    <name type="scientific">Alcanivorax quisquiliarum</name>
    <dbReference type="NCBI Taxonomy" id="2933565"/>
    <lineage>
        <taxon>Bacteria</taxon>
        <taxon>Pseudomonadati</taxon>
        <taxon>Pseudomonadota</taxon>
        <taxon>Gammaproteobacteria</taxon>
        <taxon>Oceanospirillales</taxon>
        <taxon>Alcanivoracaceae</taxon>
        <taxon>Alcanivorax</taxon>
    </lineage>
</organism>
<feature type="transmembrane region" description="Helical" evidence="1">
    <location>
        <begin position="115"/>
        <end position="132"/>
    </location>
</feature>
<gene>
    <name evidence="2" type="ORF">MU846_11060</name>
</gene>
<comment type="caution">
    <text evidence="2">The sequence shown here is derived from an EMBL/GenBank/DDBJ whole genome shotgun (WGS) entry which is preliminary data.</text>
</comment>
<feature type="transmembrane region" description="Helical" evidence="1">
    <location>
        <begin position="144"/>
        <end position="164"/>
    </location>
</feature>
<reference evidence="2" key="1">
    <citation type="submission" date="2022-04" db="EMBL/GenBank/DDBJ databases">
        <title>Alcanivorax sp. CY1518 draft genome sequence.</title>
        <authorList>
            <person name="Zhao G."/>
            <person name="An M."/>
        </authorList>
    </citation>
    <scope>NUCLEOTIDE SEQUENCE</scope>
    <source>
        <strain evidence="2">CY1518</strain>
    </source>
</reference>
<keyword evidence="1" id="KW-0812">Transmembrane</keyword>
<feature type="transmembrane region" description="Helical" evidence="1">
    <location>
        <begin position="45"/>
        <end position="63"/>
    </location>
</feature>
<feature type="transmembrane region" description="Helical" evidence="1">
    <location>
        <begin position="93"/>
        <end position="110"/>
    </location>
</feature>
<dbReference type="EMBL" id="JALKII010000007">
    <property type="protein sequence ID" value="MCK0538248.1"/>
    <property type="molecule type" value="Genomic_DNA"/>
</dbReference>
<dbReference type="Proteomes" id="UP001165524">
    <property type="component" value="Unassembled WGS sequence"/>
</dbReference>
<protein>
    <submittedName>
        <fullName evidence="2">GGDEF domain-containing protein</fullName>
    </submittedName>
</protein>
<feature type="transmembrane region" description="Helical" evidence="1">
    <location>
        <begin position="20"/>
        <end position="39"/>
    </location>
</feature>
<name>A0ABT0E931_9GAMM</name>
<evidence type="ECO:0000256" key="1">
    <source>
        <dbReference type="SAM" id="Phobius"/>
    </source>
</evidence>
<evidence type="ECO:0000313" key="3">
    <source>
        <dbReference type="Proteomes" id="UP001165524"/>
    </source>
</evidence>